<dbReference type="GO" id="GO:0004386">
    <property type="term" value="F:helicase activity"/>
    <property type="evidence" value="ECO:0007669"/>
    <property type="project" value="UniProtKB-KW"/>
</dbReference>
<feature type="compositionally biased region" description="Basic and acidic residues" evidence="9">
    <location>
        <begin position="701"/>
        <end position="722"/>
    </location>
</feature>
<evidence type="ECO:0000256" key="8">
    <source>
        <dbReference type="ARBA" id="ARBA00023136"/>
    </source>
</evidence>
<comment type="caution">
    <text evidence="13">The sequence shown here is derived from an EMBL/GenBank/DDBJ whole genome shotgun (WGS) entry which is preliminary data.</text>
</comment>
<dbReference type="OrthoDB" id="10253254at2759"/>
<name>A0A1X2GNR7_9FUNG</name>
<feature type="transmembrane region" description="Helical" evidence="10">
    <location>
        <begin position="1167"/>
        <end position="1187"/>
    </location>
</feature>
<evidence type="ECO:0000313" key="14">
    <source>
        <dbReference type="Proteomes" id="UP000242146"/>
    </source>
</evidence>
<reference evidence="13 14" key="1">
    <citation type="submission" date="2016-07" db="EMBL/GenBank/DDBJ databases">
        <title>Pervasive Adenine N6-methylation of Active Genes in Fungi.</title>
        <authorList>
            <consortium name="DOE Joint Genome Institute"/>
            <person name="Mondo S.J."/>
            <person name="Dannebaum R.O."/>
            <person name="Kuo R.C."/>
            <person name="Labutti K."/>
            <person name="Haridas S."/>
            <person name="Kuo A."/>
            <person name="Salamov A."/>
            <person name="Ahrendt S.R."/>
            <person name="Lipzen A."/>
            <person name="Sullivan W."/>
            <person name="Andreopoulos W.B."/>
            <person name="Clum A."/>
            <person name="Lindquist E."/>
            <person name="Daum C."/>
            <person name="Ramamoorthy G.K."/>
            <person name="Gryganskyi A."/>
            <person name="Culley D."/>
            <person name="Magnuson J.K."/>
            <person name="James T.Y."/>
            <person name="O'Malley M.A."/>
            <person name="Stajich J.E."/>
            <person name="Spatafora J.W."/>
            <person name="Visel A."/>
            <person name="Grigoriev I.V."/>
        </authorList>
    </citation>
    <scope>NUCLEOTIDE SEQUENCE [LARGE SCALE GENOMIC DNA]</scope>
    <source>
        <strain evidence="13 14">NRRL 3301</strain>
    </source>
</reference>
<dbReference type="Gene3D" id="1.20.120.1080">
    <property type="match status" value="1"/>
</dbReference>
<evidence type="ECO:0000259" key="12">
    <source>
        <dbReference type="PROSITE" id="PS51194"/>
    </source>
</evidence>
<feature type="domain" description="Helicase C-terminal" evidence="12">
    <location>
        <begin position="365"/>
        <end position="532"/>
    </location>
</feature>
<comment type="subcellular location">
    <subcellularLocation>
        <location evidence="1">Membrane</location>
        <topology evidence="1">Multi-pass membrane protein</topology>
    </subcellularLocation>
</comment>
<evidence type="ECO:0000256" key="10">
    <source>
        <dbReference type="SAM" id="Phobius"/>
    </source>
</evidence>
<sequence>MGKRRYNQTGDQDRYLPSGELIKMPALPKKWSFKDVINDPAQRSKAISEAQDFIKKCSWIPMEANQQPWHEQVDDLFFSKRRRGLVSWWLATGTPLYFEFEAFYQKLWETIAKRCSPSPPLDTHERIDRQSRLLRHALVLFHDFSSKKRLRQHQKIQETRTALPITPYANAIVQTLQRERLLLIAGDTGCVPQILLRAGFSRIACTQPRRIACSSLSRRVSYETMNEYGSEIAYQGLLLRQYASDSSLSQYQVIVVDEVHERHMTTDFLLAVLKHLMTTRKDLYLVLMSATINAELFANYFDAPTLVVPGKMYSVDVQYWNQGKEDPRLIDDASYDKRQTAAIKASIPSRADRLDTAPYLRVMQQIDETTPAHERGDLLIFLSGINEITALEQDLQSYAEATKKWIVLILHSSVAMDDQDKIFDAPPEGIRKCIISSNMQTSVTIDGIRFIVDSGKVKESSHDAMTNMQRLSEFWISKASAKQRAGRAGRTGPGQCYRLYSENEFTHLNDYSVPEIQRGALEPIVLNIKALDLGDPRSFDFIEPPALESIEASLVLLQNLGALDEQERITPLGKVLSNLPVDAVIGKMLLLGLTYRVADPVLTLVACMSVQSPFIRLSPGREDLSKKQKSFASHHGDPFTLLHLWQSWIHIKVHTKQSSKAWCRANGAEEQRLYEITKIRGQFEKILRDFDPGAMTDLDDEHDHQDKREKRQQKELLKRGRYDQHNKKKKVLSLNQDYDGCHDDDDGVDLRSIEFSLKNNLARLEKRARALDDDTIQILKLILSSTLYPQFAIGDAHNPYRKSDELVFHTPVASFLSLHPSSTLAQHPDWVRVLGENVRKDDLLVEQGIQNQLLCYLQMLETNKPYLLNLTRVPGIHMLLLFSRHLDTNEDCSVIVADAFFIIRFKTSVVAQFVLRLAYKLRHAWETLFHHKLRYGSQQPNQDDPDQTVLLSDSVRFHLPIAIQDILDLEDPMPAIDLWTPNVEASFQHCVQNMLAEMNEFLSISISADLTMGKATEFMTMYTHWNKRPEESQGVPRSWHAKDVIRQGVQITPRLWYNSLQVPSCATSIPLDQQDLNKIPGSVRMFWHCPHCDDTLVLRKQDLLEHHPTVILAEYTGIPEPSLRLLLTLISAYPVALLYQCLYGNPNAHVQNDKLNMKRFMDTRNRFILTCGLTMAAFFNGQAIYHSLFSSFVSYSLCWLFQGRRTWAVAAVWLFHSIYLLAGYFTMASDGYEISWTMPQCILCLRWMGFSFDFMDGQRLEKKSTNDDQPKPASTSGRPLSFAHDTPLPTLPPLSHVLAYCYFPSAFLIGPQFSFSLYQRWLHMASTDPTWTKTTHQIRYILRCFTCAGFYLAVQQLIGAAYPSSYLLTDEFATLPVLRRFALFWLTGKFVFTKYLGVWLLTEGATAGFGLGYEGKNKHGRHEFAGLCNVDPLRYETATSIDHIIASFNINTNYWSKYYVFKRLMWVGNKTVSQFATLFFLASWHGIHHLGYFTTFLMEFLDVMAENILRRWLSLSGIDAYFAKNRATRLCQSFLAWFLCSTTLYYAGVGFDLLSLSAAYQAYRQVYFFGHFALFFILCSQPFLAKHEASHKSLLKQE</sequence>
<dbReference type="PROSITE" id="PS51192">
    <property type="entry name" value="HELICASE_ATP_BIND_1"/>
    <property type="match status" value="1"/>
</dbReference>
<keyword evidence="2 10" id="KW-0812">Transmembrane</keyword>
<dbReference type="InterPro" id="IPR007502">
    <property type="entry name" value="Helicase-assoc_dom"/>
</dbReference>
<keyword evidence="8 10" id="KW-0472">Membrane</keyword>
<dbReference type="GO" id="GO:0016020">
    <property type="term" value="C:membrane"/>
    <property type="evidence" value="ECO:0007669"/>
    <property type="project" value="UniProtKB-SubCell"/>
</dbReference>
<evidence type="ECO:0000256" key="5">
    <source>
        <dbReference type="ARBA" id="ARBA00022806"/>
    </source>
</evidence>
<feature type="transmembrane region" description="Helical" evidence="10">
    <location>
        <begin position="1125"/>
        <end position="1146"/>
    </location>
</feature>
<keyword evidence="3" id="KW-0547">Nucleotide-binding</keyword>
<evidence type="ECO:0000256" key="7">
    <source>
        <dbReference type="ARBA" id="ARBA00022989"/>
    </source>
</evidence>
<feature type="transmembrane region" description="Helical" evidence="10">
    <location>
        <begin position="1207"/>
        <end position="1227"/>
    </location>
</feature>
<dbReference type="SMART" id="SM00487">
    <property type="entry name" value="DEXDc"/>
    <property type="match status" value="1"/>
</dbReference>
<dbReference type="GO" id="GO:0005524">
    <property type="term" value="F:ATP binding"/>
    <property type="evidence" value="ECO:0007669"/>
    <property type="project" value="UniProtKB-KW"/>
</dbReference>
<dbReference type="Pfam" id="PF00271">
    <property type="entry name" value="Helicase_C"/>
    <property type="match status" value="1"/>
</dbReference>
<evidence type="ECO:0000259" key="11">
    <source>
        <dbReference type="PROSITE" id="PS51192"/>
    </source>
</evidence>
<keyword evidence="7 10" id="KW-1133">Transmembrane helix</keyword>
<dbReference type="PANTHER" id="PTHR18934:SF221">
    <property type="entry name" value="ATP-DEPENDENT RNA HELICASE DHX34-RELATED"/>
    <property type="match status" value="1"/>
</dbReference>
<keyword evidence="6" id="KW-0067">ATP-binding</keyword>
<keyword evidence="14" id="KW-1185">Reference proteome</keyword>
<evidence type="ECO:0000256" key="6">
    <source>
        <dbReference type="ARBA" id="ARBA00022840"/>
    </source>
</evidence>
<evidence type="ECO:0000256" key="4">
    <source>
        <dbReference type="ARBA" id="ARBA00022801"/>
    </source>
</evidence>
<evidence type="ECO:0008006" key="15">
    <source>
        <dbReference type="Google" id="ProtNLM"/>
    </source>
</evidence>
<dbReference type="SMART" id="SM00847">
    <property type="entry name" value="HA2"/>
    <property type="match status" value="1"/>
</dbReference>
<dbReference type="Proteomes" id="UP000242146">
    <property type="component" value="Unassembled WGS sequence"/>
</dbReference>
<dbReference type="EMBL" id="MCGT01000007">
    <property type="protein sequence ID" value="ORX58161.1"/>
    <property type="molecule type" value="Genomic_DNA"/>
</dbReference>
<feature type="transmembrane region" description="Helical" evidence="10">
    <location>
        <begin position="1567"/>
        <end position="1585"/>
    </location>
</feature>
<dbReference type="Pfam" id="PF04408">
    <property type="entry name" value="WHD_HA2"/>
    <property type="match status" value="1"/>
</dbReference>
<dbReference type="Gene3D" id="3.40.50.300">
    <property type="entry name" value="P-loop containing nucleotide triphosphate hydrolases"/>
    <property type="match status" value="3"/>
</dbReference>
<dbReference type="PANTHER" id="PTHR18934">
    <property type="entry name" value="ATP-DEPENDENT RNA HELICASE"/>
    <property type="match status" value="1"/>
</dbReference>
<keyword evidence="4" id="KW-0378">Hydrolase</keyword>
<feature type="region of interest" description="Disordered" evidence="9">
    <location>
        <begin position="1262"/>
        <end position="1282"/>
    </location>
</feature>
<dbReference type="PROSITE" id="PS51194">
    <property type="entry name" value="HELICASE_CTER"/>
    <property type="match status" value="1"/>
</dbReference>
<evidence type="ECO:0000256" key="3">
    <source>
        <dbReference type="ARBA" id="ARBA00022741"/>
    </source>
</evidence>
<dbReference type="Pfam" id="PF03062">
    <property type="entry name" value="MBOAT"/>
    <property type="match status" value="1"/>
</dbReference>
<feature type="transmembrane region" description="Helical" evidence="10">
    <location>
        <begin position="1340"/>
        <end position="1362"/>
    </location>
</feature>
<keyword evidence="5" id="KW-0347">Helicase</keyword>
<dbReference type="CDD" id="cd18791">
    <property type="entry name" value="SF2_C_RHA"/>
    <property type="match status" value="1"/>
</dbReference>
<dbReference type="GO" id="GO:0016787">
    <property type="term" value="F:hydrolase activity"/>
    <property type="evidence" value="ECO:0007669"/>
    <property type="project" value="UniProtKB-KW"/>
</dbReference>
<evidence type="ECO:0000256" key="9">
    <source>
        <dbReference type="SAM" id="MobiDB-lite"/>
    </source>
</evidence>
<evidence type="ECO:0000313" key="13">
    <source>
        <dbReference type="EMBL" id="ORX58161.1"/>
    </source>
</evidence>
<organism evidence="13 14">
    <name type="scientific">Hesseltinella vesiculosa</name>
    <dbReference type="NCBI Taxonomy" id="101127"/>
    <lineage>
        <taxon>Eukaryota</taxon>
        <taxon>Fungi</taxon>
        <taxon>Fungi incertae sedis</taxon>
        <taxon>Mucoromycota</taxon>
        <taxon>Mucoromycotina</taxon>
        <taxon>Mucoromycetes</taxon>
        <taxon>Mucorales</taxon>
        <taxon>Cunninghamellaceae</taxon>
        <taxon>Hesseltinella</taxon>
    </lineage>
</organism>
<gene>
    <name evidence="13" type="ORF">DM01DRAFT_1372236</name>
</gene>
<dbReference type="InterPro" id="IPR011709">
    <property type="entry name" value="DEAD-box_helicase_OB_fold"/>
</dbReference>
<dbReference type="SMART" id="SM00490">
    <property type="entry name" value="HELICc"/>
    <property type="match status" value="1"/>
</dbReference>
<feature type="transmembrane region" description="Helical" evidence="10">
    <location>
        <begin position="1464"/>
        <end position="1484"/>
    </location>
</feature>
<dbReference type="SUPFAM" id="SSF52540">
    <property type="entry name" value="P-loop containing nucleoside triphosphate hydrolases"/>
    <property type="match status" value="1"/>
</dbReference>
<dbReference type="InterPro" id="IPR014001">
    <property type="entry name" value="Helicase_ATP-bd"/>
</dbReference>
<dbReference type="InterPro" id="IPR027417">
    <property type="entry name" value="P-loop_NTPase"/>
</dbReference>
<feature type="domain" description="Helicase ATP-binding" evidence="11">
    <location>
        <begin position="236"/>
        <end position="310"/>
    </location>
</feature>
<evidence type="ECO:0000256" key="1">
    <source>
        <dbReference type="ARBA" id="ARBA00004141"/>
    </source>
</evidence>
<feature type="transmembrane region" description="Helical" evidence="10">
    <location>
        <begin position="1530"/>
        <end position="1547"/>
    </location>
</feature>
<dbReference type="STRING" id="101127.A0A1X2GNR7"/>
<protein>
    <recommendedName>
        <fullName evidence="15">P-loop containing nucleoside triphosphate hydrolase protein</fullName>
    </recommendedName>
</protein>
<dbReference type="InterPro" id="IPR004299">
    <property type="entry name" value="MBOAT_fam"/>
</dbReference>
<evidence type="ECO:0000256" key="2">
    <source>
        <dbReference type="ARBA" id="ARBA00022692"/>
    </source>
</evidence>
<dbReference type="GO" id="GO:0003723">
    <property type="term" value="F:RNA binding"/>
    <property type="evidence" value="ECO:0007669"/>
    <property type="project" value="TreeGrafter"/>
</dbReference>
<proteinExistence type="predicted"/>
<dbReference type="InterPro" id="IPR001650">
    <property type="entry name" value="Helicase_C-like"/>
</dbReference>
<accession>A0A1X2GNR7</accession>
<dbReference type="Pfam" id="PF07717">
    <property type="entry name" value="OB_NTP_bind"/>
    <property type="match status" value="1"/>
</dbReference>
<dbReference type="InterPro" id="IPR048333">
    <property type="entry name" value="HA2_WH"/>
</dbReference>
<feature type="region of interest" description="Disordered" evidence="9">
    <location>
        <begin position="694"/>
        <end position="722"/>
    </location>
</feature>
<dbReference type="Pfam" id="PF21010">
    <property type="entry name" value="HA2_C"/>
    <property type="match status" value="1"/>
</dbReference>